<dbReference type="Proteomes" id="UP000036367">
    <property type="component" value="Unassembled WGS sequence"/>
</dbReference>
<keyword evidence="2" id="KW-1185">Reference proteome</keyword>
<protein>
    <submittedName>
        <fullName evidence="1">Uncharacterized protein</fullName>
    </submittedName>
</protein>
<evidence type="ECO:0000313" key="1">
    <source>
        <dbReference type="EMBL" id="KLU01393.1"/>
    </source>
</evidence>
<evidence type="ECO:0000313" key="2">
    <source>
        <dbReference type="Proteomes" id="UP000036367"/>
    </source>
</evidence>
<accession>A0A0J1B473</accession>
<sequence>MYDGETFRRIVMPAEDVVSGVAMRNHGDRDVVEQVSGR</sequence>
<gene>
    <name evidence="1" type="ORF">RISK_006549</name>
</gene>
<comment type="caution">
    <text evidence="1">The sequence shown here is derived from an EMBL/GenBank/DDBJ whole genome shotgun (WGS) entry which is preliminary data.</text>
</comment>
<proteinExistence type="predicted"/>
<dbReference type="EMBL" id="LECT01000054">
    <property type="protein sequence ID" value="KLU01393.1"/>
    <property type="molecule type" value="Genomic_DNA"/>
</dbReference>
<name>A0A0J1B473_RHOIS</name>
<dbReference type="STRING" id="595434.RISK_006549"/>
<reference evidence="1" key="1">
    <citation type="submission" date="2015-05" db="EMBL/GenBank/DDBJ databases">
        <title>Permanent draft genome of Rhodopirellula islandicus K833.</title>
        <authorList>
            <person name="Kizina J."/>
            <person name="Richter M."/>
            <person name="Glockner F.O."/>
            <person name="Harder J."/>
        </authorList>
    </citation>
    <scope>NUCLEOTIDE SEQUENCE [LARGE SCALE GENOMIC DNA]</scope>
    <source>
        <strain evidence="1">K833</strain>
    </source>
</reference>
<dbReference type="AlphaFoldDB" id="A0A0J1B473"/>
<organism evidence="1 2">
    <name type="scientific">Rhodopirellula islandica</name>
    <dbReference type="NCBI Taxonomy" id="595434"/>
    <lineage>
        <taxon>Bacteria</taxon>
        <taxon>Pseudomonadati</taxon>
        <taxon>Planctomycetota</taxon>
        <taxon>Planctomycetia</taxon>
        <taxon>Pirellulales</taxon>
        <taxon>Pirellulaceae</taxon>
        <taxon>Rhodopirellula</taxon>
    </lineage>
</organism>